<dbReference type="GO" id="GO:0008270">
    <property type="term" value="F:zinc ion binding"/>
    <property type="evidence" value="ECO:0007669"/>
    <property type="project" value="UniProtKB-KW"/>
</dbReference>
<dbReference type="PROSITE" id="PS50194">
    <property type="entry name" value="FILAMIN_REPEAT"/>
    <property type="match status" value="1"/>
</dbReference>
<dbReference type="SUPFAM" id="SSF101898">
    <property type="entry name" value="NHL repeat"/>
    <property type="match status" value="1"/>
</dbReference>
<evidence type="ECO:0000313" key="11">
    <source>
        <dbReference type="Proteomes" id="UP000677054"/>
    </source>
</evidence>
<dbReference type="InterPro" id="IPR011042">
    <property type="entry name" value="6-blade_b-propeller_TolB-like"/>
</dbReference>
<evidence type="ECO:0000259" key="9">
    <source>
        <dbReference type="PROSITE" id="PS50119"/>
    </source>
</evidence>
<dbReference type="InterPro" id="IPR001298">
    <property type="entry name" value="Filamin/ABP280_rpt"/>
</dbReference>
<dbReference type="SUPFAM" id="SSF81296">
    <property type="entry name" value="E set domains"/>
    <property type="match status" value="1"/>
</dbReference>
<dbReference type="InterPro" id="IPR017868">
    <property type="entry name" value="Filamin/ABP280_repeat-like"/>
</dbReference>
<dbReference type="GO" id="GO:0005654">
    <property type="term" value="C:nucleoplasm"/>
    <property type="evidence" value="ECO:0007669"/>
    <property type="project" value="TreeGrafter"/>
</dbReference>
<dbReference type="PANTHER" id="PTHR25462:SF285">
    <property type="entry name" value="RING-TYPE DOMAIN-CONTAINING PROTEIN"/>
    <property type="match status" value="1"/>
</dbReference>
<accession>A0A7R9A1R2</accession>
<evidence type="ECO:0000256" key="6">
    <source>
        <dbReference type="PROSITE-ProRule" id="PRU00087"/>
    </source>
</evidence>
<feature type="coiled-coil region" evidence="8">
    <location>
        <begin position="149"/>
        <end position="183"/>
    </location>
</feature>
<dbReference type="OrthoDB" id="252722at2759"/>
<dbReference type="InterPro" id="IPR047153">
    <property type="entry name" value="TRIM45/56/19-like"/>
</dbReference>
<dbReference type="Proteomes" id="UP000677054">
    <property type="component" value="Unassembled WGS sequence"/>
</dbReference>
<name>A0A7R9A1R2_9CRUS</name>
<evidence type="ECO:0000256" key="5">
    <source>
        <dbReference type="PROSITE-ProRule" id="PRU00024"/>
    </source>
</evidence>
<keyword evidence="1" id="KW-0479">Metal-binding</keyword>
<dbReference type="PROSITE" id="PS50119">
    <property type="entry name" value="ZF_BBOX"/>
    <property type="match status" value="1"/>
</dbReference>
<dbReference type="EMBL" id="LR900158">
    <property type="protein sequence ID" value="CAD7244454.1"/>
    <property type="molecule type" value="Genomic_DNA"/>
</dbReference>
<evidence type="ECO:0000313" key="10">
    <source>
        <dbReference type="EMBL" id="CAD7244454.1"/>
    </source>
</evidence>
<organism evidence="10">
    <name type="scientific">Darwinula stevensoni</name>
    <dbReference type="NCBI Taxonomy" id="69355"/>
    <lineage>
        <taxon>Eukaryota</taxon>
        <taxon>Metazoa</taxon>
        <taxon>Ecdysozoa</taxon>
        <taxon>Arthropoda</taxon>
        <taxon>Crustacea</taxon>
        <taxon>Oligostraca</taxon>
        <taxon>Ostracoda</taxon>
        <taxon>Podocopa</taxon>
        <taxon>Podocopida</taxon>
        <taxon>Darwinulocopina</taxon>
        <taxon>Darwinuloidea</taxon>
        <taxon>Darwinulidae</taxon>
        <taxon>Darwinula</taxon>
    </lineage>
</organism>
<proteinExistence type="predicted"/>
<feature type="repeat" description="NHL" evidence="7">
    <location>
        <begin position="396"/>
        <end position="439"/>
    </location>
</feature>
<dbReference type="Gene3D" id="2.120.10.30">
    <property type="entry name" value="TolB, C-terminal domain"/>
    <property type="match status" value="1"/>
</dbReference>
<gene>
    <name evidence="10" type="ORF">DSTB1V02_LOCUS4350</name>
</gene>
<keyword evidence="8" id="KW-0175">Coiled coil</keyword>
<dbReference type="InterPro" id="IPR014756">
    <property type="entry name" value="Ig_E-set"/>
</dbReference>
<dbReference type="PROSITE" id="PS51125">
    <property type="entry name" value="NHL"/>
    <property type="match status" value="1"/>
</dbReference>
<dbReference type="InterPro" id="IPR013783">
    <property type="entry name" value="Ig-like_fold"/>
</dbReference>
<dbReference type="AlphaFoldDB" id="A0A7R9A1R2"/>
<dbReference type="SUPFAM" id="SSF57845">
    <property type="entry name" value="B-box zinc-binding domain"/>
    <property type="match status" value="1"/>
</dbReference>
<dbReference type="InterPro" id="IPR000315">
    <property type="entry name" value="Znf_B-box"/>
</dbReference>
<keyword evidence="3 5" id="KW-0863">Zinc-finger</keyword>
<evidence type="ECO:0000256" key="2">
    <source>
        <dbReference type="ARBA" id="ARBA00022737"/>
    </source>
</evidence>
<dbReference type="Pfam" id="PF00630">
    <property type="entry name" value="Filamin"/>
    <property type="match status" value="1"/>
</dbReference>
<reference evidence="10" key="1">
    <citation type="submission" date="2020-11" db="EMBL/GenBank/DDBJ databases">
        <authorList>
            <person name="Tran Van P."/>
        </authorList>
    </citation>
    <scope>NUCLEOTIDE SEQUENCE</scope>
</reference>
<dbReference type="Gene3D" id="2.60.40.10">
    <property type="entry name" value="Immunoglobulins"/>
    <property type="match status" value="1"/>
</dbReference>
<feature type="domain" description="B box-type" evidence="9">
    <location>
        <begin position="86"/>
        <end position="130"/>
    </location>
</feature>
<evidence type="ECO:0000256" key="3">
    <source>
        <dbReference type="ARBA" id="ARBA00022771"/>
    </source>
</evidence>
<feature type="repeat" description="Filamin" evidence="6">
    <location>
        <begin position="318"/>
        <end position="389"/>
    </location>
</feature>
<sequence length="629" mass="69928">MVSLSSTLVETVSINYDDFNESFLTCGTCLCGGNNNPSGQMSFRCPICRESIPLPRGGVSALRPNFLVNQLLDLMAQQRREVVPKCSLHATEELLFCETCDVVFCPHCMGSSHSQGMSDETCEEHTVIPFSIAMKRMSEILLYKAKECINKLNQANESVSLEINRLDRNVERAKEAVEQSFQALLDVIEVRRSTVLRDLDAVHQTKRKVLQEQLDVINSEKSKVESEMEGLQYQVEVRNMTHKISDLTSRLDSLTPLGEPHENSFLCFEGDTEKTLKAVREAVECHGSTRTSTTFPPLCKVAVDASTVHLECKAIITTVDYHGMPRSNGNDPVIVRVTTECGQHVPSTLTDEHDGTYSVVFKPDKAERHQIEVLIFGRPIRNSPCVVEVSSEHNPVMSYGSRGSGSNQFMQPVAAASDSQNVVYVLDTGNCRIKMLSGEDFNFIGHIEGDGLEGKSATGIALSPNNNLVLVNWRSKMVTELSPLGNKIGQFTHEVMEEPIALAVNSLGQVLVADNGAGMVFLFDLNGKLLKRIGKKGQFKFLSAVAVGPNDDILIAADSRIHVYDAKGDFLRDIQVEGRDPTKFGFLADEVVEFLNFYWYTLRQRVFMFNPRRLRMVQLLANMDSKTGI</sequence>
<protein>
    <recommendedName>
        <fullName evidence="9">B box-type domain-containing protein</fullName>
    </recommendedName>
</protein>
<keyword evidence="11" id="KW-1185">Reference proteome</keyword>
<evidence type="ECO:0000256" key="7">
    <source>
        <dbReference type="PROSITE-ProRule" id="PRU00504"/>
    </source>
</evidence>
<dbReference type="GO" id="GO:0061630">
    <property type="term" value="F:ubiquitin protein ligase activity"/>
    <property type="evidence" value="ECO:0007669"/>
    <property type="project" value="TreeGrafter"/>
</dbReference>
<evidence type="ECO:0000256" key="8">
    <source>
        <dbReference type="SAM" id="Coils"/>
    </source>
</evidence>
<dbReference type="SMART" id="SM00557">
    <property type="entry name" value="IG_FLMN"/>
    <property type="match status" value="1"/>
</dbReference>
<keyword evidence="2" id="KW-0677">Repeat</keyword>
<dbReference type="PANTHER" id="PTHR25462">
    <property type="entry name" value="BONUS, ISOFORM C-RELATED"/>
    <property type="match status" value="1"/>
</dbReference>
<evidence type="ECO:0000256" key="4">
    <source>
        <dbReference type="ARBA" id="ARBA00022833"/>
    </source>
</evidence>
<dbReference type="EMBL" id="CAJPEV010000641">
    <property type="protein sequence ID" value="CAG0887161.1"/>
    <property type="molecule type" value="Genomic_DNA"/>
</dbReference>
<dbReference type="InterPro" id="IPR001258">
    <property type="entry name" value="NHL_repeat"/>
</dbReference>
<evidence type="ECO:0000256" key="1">
    <source>
        <dbReference type="ARBA" id="ARBA00022723"/>
    </source>
</evidence>
<keyword evidence="4" id="KW-0862">Zinc</keyword>